<dbReference type="InterPro" id="IPR048666">
    <property type="entry name" value="RedAm-like_C"/>
</dbReference>
<dbReference type="EMBL" id="JBFWIC010000051">
    <property type="protein sequence ID" value="MEZ0476792.1"/>
    <property type="molecule type" value="Genomic_DNA"/>
</dbReference>
<keyword evidence="6" id="KW-1185">Reference proteome</keyword>
<dbReference type="PANTHER" id="PTHR43580:SF2">
    <property type="entry name" value="CYTOKINE-LIKE NUCLEAR FACTOR N-PAC"/>
    <property type="match status" value="1"/>
</dbReference>
<evidence type="ECO:0000259" key="3">
    <source>
        <dbReference type="Pfam" id="PF03446"/>
    </source>
</evidence>
<dbReference type="Gene3D" id="1.10.1040.10">
    <property type="entry name" value="N-(1-d-carboxylethyl)-l-norvaline Dehydrogenase, domain 2"/>
    <property type="match status" value="1"/>
</dbReference>
<dbReference type="Gene3D" id="3.40.50.720">
    <property type="entry name" value="NAD(P)-binding Rossmann-like Domain"/>
    <property type="match status" value="1"/>
</dbReference>
<evidence type="ECO:0000313" key="5">
    <source>
        <dbReference type="EMBL" id="MEZ0476792.1"/>
    </source>
</evidence>
<dbReference type="PIRSF" id="PIRSF000103">
    <property type="entry name" value="HIBADH"/>
    <property type="match status" value="1"/>
</dbReference>
<keyword evidence="1 5" id="KW-0560">Oxidoreductase</keyword>
<proteinExistence type="predicted"/>
<dbReference type="InterPro" id="IPR036291">
    <property type="entry name" value="NAD(P)-bd_dom_sf"/>
</dbReference>
<dbReference type="Proteomes" id="UP001566331">
    <property type="component" value="Unassembled WGS sequence"/>
</dbReference>
<dbReference type="InterPro" id="IPR015815">
    <property type="entry name" value="HIBADH-related"/>
</dbReference>
<dbReference type="Pfam" id="PF21761">
    <property type="entry name" value="RedAm-like_C"/>
    <property type="match status" value="1"/>
</dbReference>
<dbReference type="EC" id="1.1.-.-" evidence="5"/>
<evidence type="ECO:0000256" key="1">
    <source>
        <dbReference type="ARBA" id="ARBA00023002"/>
    </source>
</evidence>
<sequence length="301" mass="31280">MKTVTLLGLGRMGAALATALLRAGHAVHVWNRSAHKAEPLLALGARTGTLEAVLAASDLIVVNVLDYGASDALLRTPEAQAALDGKTLLQLTSGSPRQARDAGGWAARYGIAYLDGAIMATPGFIGQPGATLLYAGPQPTFAQWREVLLAFGGNPVFVSEDFGGASALDSVLLTQMWGALFGHLQAVAVARAEGIPLDTYAKHVRAFQPVVDAAGADLVARVRDGRDLGDADTLATLAAHYSAFVHLRDVTAQHGLHAAIPEAFDRLFRAALDDGHGGDDFALLARYVEAGAGRGSAKEAA</sequence>
<dbReference type="Pfam" id="PF03446">
    <property type="entry name" value="NAD_binding_2"/>
    <property type="match status" value="1"/>
</dbReference>
<feature type="domain" description="NADPH-dependent reductive aminase-like C-terminal" evidence="4">
    <location>
        <begin position="161"/>
        <end position="287"/>
    </location>
</feature>
<feature type="signal peptide" evidence="2">
    <location>
        <begin position="1"/>
        <end position="17"/>
    </location>
</feature>
<dbReference type="PANTHER" id="PTHR43580">
    <property type="entry name" value="OXIDOREDUCTASE GLYR1-RELATED"/>
    <property type="match status" value="1"/>
</dbReference>
<dbReference type="GO" id="GO:0016491">
    <property type="term" value="F:oxidoreductase activity"/>
    <property type="evidence" value="ECO:0007669"/>
    <property type="project" value="UniProtKB-KW"/>
</dbReference>
<dbReference type="InterPro" id="IPR051265">
    <property type="entry name" value="HIBADH-related_NP60_sf"/>
</dbReference>
<organism evidence="5 6">
    <name type="scientific">Luteimonas salinilitoris</name>
    <dbReference type="NCBI Taxonomy" id="3237697"/>
    <lineage>
        <taxon>Bacteria</taxon>
        <taxon>Pseudomonadati</taxon>
        <taxon>Pseudomonadota</taxon>
        <taxon>Gammaproteobacteria</taxon>
        <taxon>Lysobacterales</taxon>
        <taxon>Lysobacteraceae</taxon>
        <taxon>Luteimonas</taxon>
    </lineage>
</organism>
<dbReference type="InterPro" id="IPR006115">
    <property type="entry name" value="6PGDH_NADP-bd"/>
</dbReference>
<evidence type="ECO:0000256" key="2">
    <source>
        <dbReference type="SAM" id="SignalP"/>
    </source>
</evidence>
<gene>
    <name evidence="5" type="ORF">AB6713_19600</name>
</gene>
<protein>
    <submittedName>
        <fullName evidence="5">NAD(P)-dependent oxidoreductase</fullName>
        <ecNumber evidence="5">1.1.-.-</ecNumber>
    </submittedName>
</protein>
<feature type="domain" description="6-phosphogluconate dehydrogenase NADP-binding" evidence="3">
    <location>
        <begin position="4"/>
        <end position="154"/>
    </location>
</feature>
<evidence type="ECO:0000259" key="4">
    <source>
        <dbReference type="Pfam" id="PF21761"/>
    </source>
</evidence>
<comment type="caution">
    <text evidence="5">The sequence shown here is derived from an EMBL/GenBank/DDBJ whole genome shotgun (WGS) entry which is preliminary data.</text>
</comment>
<dbReference type="RefSeq" id="WP_370565812.1">
    <property type="nucleotide sequence ID" value="NZ_JBFWIB010000028.1"/>
</dbReference>
<name>A0ABV4HYM2_9GAMM</name>
<reference evidence="5 6" key="1">
    <citation type="submission" date="2024-07" db="EMBL/GenBank/DDBJ databases">
        <title>Luteimonas salilacus sp. nov., isolated from the shore soil of Salt Lake in Tibet of China.</title>
        <authorList>
            <person name="Zhang X."/>
            <person name="Li A."/>
        </authorList>
    </citation>
    <scope>NUCLEOTIDE SEQUENCE [LARGE SCALE GENOMIC DNA]</scope>
    <source>
        <strain evidence="5 6">B3-2-R+30</strain>
    </source>
</reference>
<dbReference type="SUPFAM" id="SSF51735">
    <property type="entry name" value="NAD(P)-binding Rossmann-fold domains"/>
    <property type="match status" value="1"/>
</dbReference>
<accession>A0ABV4HYM2</accession>
<feature type="chain" id="PRO_5045886780" evidence="2">
    <location>
        <begin position="18"/>
        <end position="301"/>
    </location>
</feature>
<evidence type="ECO:0000313" key="6">
    <source>
        <dbReference type="Proteomes" id="UP001566331"/>
    </source>
</evidence>
<keyword evidence="2" id="KW-0732">Signal</keyword>
<dbReference type="InterPro" id="IPR013328">
    <property type="entry name" value="6PGD_dom2"/>
</dbReference>